<evidence type="ECO:0000259" key="7">
    <source>
        <dbReference type="PROSITE" id="PS51032"/>
    </source>
</evidence>
<reference evidence="8" key="1">
    <citation type="submission" date="2021-01" db="EMBL/GenBank/DDBJ databases">
        <title>Adiantum capillus-veneris genome.</title>
        <authorList>
            <person name="Fang Y."/>
            <person name="Liao Q."/>
        </authorList>
    </citation>
    <scope>NUCLEOTIDE SEQUENCE</scope>
    <source>
        <strain evidence="8">H3</strain>
        <tissue evidence="8">Leaf</tissue>
    </source>
</reference>
<dbReference type="GO" id="GO:0003700">
    <property type="term" value="F:DNA-binding transcription factor activity"/>
    <property type="evidence" value="ECO:0007669"/>
    <property type="project" value="InterPro"/>
</dbReference>
<dbReference type="PANTHER" id="PTHR31194:SF140">
    <property type="entry name" value="ETHYLENE-RESPONSIVE TRANSCRIPTION FACTOR CRF2"/>
    <property type="match status" value="1"/>
</dbReference>
<evidence type="ECO:0000256" key="1">
    <source>
        <dbReference type="ARBA" id="ARBA00004123"/>
    </source>
</evidence>
<feature type="domain" description="AP2/ERF" evidence="7">
    <location>
        <begin position="206"/>
        <end position="264"/>
    </location>
</feature>
<dbReference type="InterPro" id="IPR036955">
    <property type="entry name" value="AP2/ERF_dom_sf"/>
</dbReference>
<comment type="caution">
    <text evidence="8">The sequence shown here is derived from an EMBL/GenBank/DDBJ whole genome shotgun (WGS) entry which is preliminary data.</text>
</comment>
<feature type="region of interest" description="Disordered" evidence="6">
    <location>
        <begin position="257"/>
        <end position="281"/>
    </location>
</feature>
<gene>
    <name evidence="8" type="ORF">GOP47_0025176</name>
</gene>
<accession>A0A9D4U369</accession>
<proteinExistence type="predicted"/>
<keyword evidence="9" id="KW-1185">Reference proteome</keyword>
<evidence type="ECO:0000313" key="8">
    <source>
        <dbReference type="EMBL" id="KAI5060756.1"/>
    </source>
</evidence>
<feature type="compositionally biased region" description="Polar residues" evidence="6">
    <location>
        <begin position="296"/>
        <end position="313"/>
    </location>
</feature>
<feature type="region of interest" description="Disordered" evidence="6">
    <location>
        <begin position="294"/>
        <end position="313"/>
    </location>
</feature>
<keyword evidence="3" id="KW-0238">DNA-binding</keyword>
<evidence type="ECO:0000256" key="3">
    <source>
        <dbReference type="ARBA" id="ARBA00023125"/>
    </source>
</evidence>
<keyword evidence="4" id="KW-0804">Transcription</keyword>
<keyword evidence="2" id="KW-0805">Transcription regulation</keyword>
<protein>
    <recommendedName>
        <fullName evidence="7">AP2/ERF domain-containing protein</fullName>
    </recommendedName>
</protein>
<dbReference type="OrthoDB" id="1976693at2759"/>
<dbReference type="AlphaFoldDB" id="A0A9D4U369"/>
<feature type="region of interest" description="Disordered" evidence="6">
    <location>
        <begin position="152"/>
        <end position="174"/>
    </location>
</feature>
<dbReference type="PRINTS" id="PR00367">
    <property type="entry name" value="ETHRSPELEMNT"/>
</dbReference>
<dbReference type="InterPro" id="IPR050913">
    <property type="entry name" value="AP2/ERF_ERF"/>
</dbReference>
<dbReference type="GO" id="GO:0005634">
    <property type="term" value="C:nucleus"/>
    <property type="evidence" value="ECO:0007669"/>
    <property type="project" value="UniProtKB-SubCell"/>
</dbReference>
<evidence type="ECO:0000256" key="6">
    <source>
        <dbReference type="SAM" id="MobiDB-lite"/>
    </source>
</evidence>
<dbReference type="InterPro" id="IPR016177">
    <property type="entry name" value="DNA-bd_dom_sf"/>
</dbReference>
<evidence type="ECO:0000256" key="2">
    <source>
        <dbReference type="ARBA" id="ARBA00023015"/>
    </source>
</evidence>
<comment type="subcellular location">
    <subcellularLocation>
        <location evidence="1">Nucleus</location>
    </subcellularLocation>
</comment>
<dbReference type="GO" id="GO:0003677">
    <property type="term" value="F:DNA binding"/>
    <property type="evidence" value="ECO:0007669"/>
    <property type="project" value="UniProtKB-KW"/>
</dbReference>
<dbReference type="PANTHER" id="PTHR31194">
    <property type="entry name" value="SHN SHINE , DNA BINDING / TRANSCRIPTION FACTOR"/>
    <property type="match status" value="1"/>
</dbReference>
<organism evidence="8 9">
    <name type="scientific">Adiantum capillus-veneris</name>
    <name type="common">Maidenhair fern</name>
    <dbReference type="NCBI Taxonomy" id="13818"/>
    <lineage>
        <taxon>Eukaryota</taxon>
        <taxon>Viridiplantae</taxon>
        <taxon>Streptophyta</taxon>
        <taxon>Embryophyta</taxon>
        <taxon>Tracheophyta</taxon>
        <taxon>Polypodiopsida</taxon>
        <taxon>Polypodiidae</taxon>
        <taxon>Polypodiales</taxon>
        <taxon>Pteridineae</taxon>
        <taxon>Pteridaceae</taxon>
        <taxon>Vittarioideae</taxon>
        <taxon>Adiantum</taxon>
    </lineage>
</organism>
<dbReference type="PROSITE" id="PS51032">
    <property type="entry name" value="AP2_ERF"/>
    <property type="match status" value="1"/>
</dbReference>
<dbReference type="SUPFAM" id="SSF54171">
    <property type="entry name" value="DNA-binding domain"/>
    <property type="match status" value="1"/>
</dbReference>
<keyword evidence="5" id="KW-0539">Nucleus</keyword>
<dbReference type="Gene3D" id="3.30.730.10">
    <property type="entry name" value="AP2/ERF domain"/>
    <property type="match status" value="1"/>
</dbReference>
<evidence type="ECO:0000256" key="5">
    <source>
        <dbReference type="ARBA" id="ARBA00023242"/>
    </source>
</evidence>
<dbReference type="SMART" id="SM00380">
    <property type="entry name" value="AP2"/>
    <property type="match status" value="1"/>
</dbReference>
<evidence type="ECO:0000313" key="9">
    <source>
        <dbReference type="Proteomes" id="UP000886520"/>
    </source>
</evidence>
<dbReference type="Pfam" id="PF00847">
    <property type="entry name" value="AP2"/>
    <property type="match status" value="1"/>
</dbReference>
<dbReference type="InterPro" id="IPR001471">
    <property type="entry name" value="AP2/ERF_dom"/>
</dbReference>
<evidence type="ECO:0000256" key="4">
    <source>
        <dbReference type="ARBA" id="ARBA00023163"/>
    </source>
</evidence>
<feature type="compositionally biased region" description="Basic and acidic residues" evidence="6">
    <location>
        <begin position="159"/>
        <end position="170"/>
    </location>
</feature>
<name>A0A9D4U369_ADICA</name>
<dbReference type="Proteomes" id="UP000886520">
    <property type="component" value="Chromosome 24"/>
</dbReference>
<sequence length="463" mass="51510">MSASAGAPQSKSHLRMLIAAGYADALYTGTRLIRHRPKQVRVICTDPDATDSSSDDDDRIPSCTAAQAKKRKVRCIYIHHHSSSSFSNSDDDDDEASFDVSNLDETQNSWFGIKGHRTASRALPGRRKRPQLSLVPPLIDREYDRSLMQIKLKRGSQKSSKENDSQTKDNDIEDEKSMLQNRRKAWHNDILSRERELDREGPVQGKYRGVRQRPWGKWAAEIRDPLKGVRRWLGTFDTAEDAAKAYEMAARKLKDPQSALSDFPCPKPVAPISNRDVKDPLSFPGIRRTCNDGAASFSTSDTPSISGTEQQQQQSLECAAAESSEGVNQMEGMCIFDSDASSDMCFLDFDASSPSSVLKNSAFSLPGSPSLLNYGQVDVCMLEDGSKLRDQSLLVQSSQRCLFREEGNQMGLNDMAGGLISANQELNALISIDNFNNGNGQWDAFAHLINEDEDDYIDQFINY</sequence>
<dbReference type="CDD" id="cd00018">
    <property type="entry name" value="AP2"/>
    <property type="match status" value="1"/>
</dbReference>
<dbReference type="EMBL" id="JABFUD020000024">
    <property type="protein sequence ID" value="KAI5060756.1"/>
    <property type="molecule type" value="Genomic_DNA"/>
</dbReference>